<keyword evidence="1" id="KW-1185">Reference proteome</keyword>
<evidence type="ECO:0000313" key="1">
    <source>
        <dbReference type="Proteomes" id="UP000095281"/>
    </source>
</evidence>
<reference evidence="2" key="1">
    <citation type="submission" date="2016-11" db="UniProtKB">
        <authorList>
            <consortium name="WormBaseParasite"/>
        </authorList>
    </citation>
    <scope>IDENTIFICATION</scope>
</reference>
<accession>A0A1I8B9Z1</accession>
<organism evidence="1 2">
    <name type="scientific">Meloidogyne hapla</name>
    <name type="common">Root-knot nematode worm</name>
    <dbReference type="NCBI Taxonomy" id="6305"/>
    <lineage>
        <taxon>Eukaryota</taxon>
        <taxon>Metazoa</taxon>
        <taxon>Ecdysozoa</taxon>
        <taxon>Nematoda</taxon>
        <taxon>Chromadorea</taxon>
        <taxon>Rhabditida</taxon>
        <taxon>Tylenchina</taxon>
        <taxon>Tylenchomorpha</taxon>
        <taxon>Tylenchoidea</taxon>
        <taxon>Meloidogynidae</taxon>
        <taxon>Meloidogyninae</taxon>
        <taxon>Meloidogyne</taxon>
    </lineage>
</organism>
<protein>
    <submittedName>
        <fullName evidence="2">RNA-binding protein</fullName>
    </submittedName>
</protein>
<sequence>QVLEEPFIVDQSSIFQQNTIIELISKTSPNHLNVLEARNIVFAGFKCLNGEAFVIVLRTREETVSIYKNTKIRILH</sequence>
<dbReference type="WBParaSite" id="MhA1_Contig1665.frz3.gene1">
    <property type="protein sequence ID" value="MhA1_Contig1665.frz3.gene1"/>
    <property type="gene ID" value="MhA1_Contig1665.frz3.gene1"/>
</dbReference>
<dbReference type="Proteomes" id="UP000095281">
    <property type="component" value="Unplaced"/>
</dbReference>
<proteinExistence type="predicted"/>
<dbReference type="Gene3D" id="2.70.150.10">
    <property type="entry name" value="Calcium-transporting ATPase, cytoplasmic transduction domain A"/>
    <property type="match status" value="1"/>
</dbReference>
<dbReference type="AlphaFoldDB" id="A0A1I8B9Z1"/>
<evidence type="ECO:0000313" key="2">
    <source>
        <dbReference type="WBParaSite" id="MhA1_Contig1665.frz3.gene1"/>
    </source>
</evidence>
<name>A0A1I8B9Z1_MELHA</name>